<dbReference type="InterPro" id="IPR011990">
    <property type="entry name" value="TPR-like_helical_dom_sf"/>
</dbReference>
<dbReference type="EMBL" id="CM017321">
    <property type="protein sequence ID" value="KAE7997904.1"/>
    <property type="molecule type" value="Genomic_DNA"/>
</dbReference>
<dbReference type="GO" id="GO:0005829">
    <property type="term" value="C:cytosol"/>
    <property type="evidence" value="ECO:0007669"/>
    <property type="project" value="TreeGrafter"/>
</dbReference>
<dbReference type="Proteomes" id="UP000327013">
    <property type="component" value="Chromosome 1"/>
</dbReference>
<dbReference type="Pfam" id="PF18972">
    <property type="entry name" value="Wheel"/>
    <property type="match status" value="1"/>
</dbReference>
<feature type="compositionally biased region" description="Polar residues" evidence="5">
    <location>
        <begin position="448"/>
        <end position="457"/>
    </location>
</feature>
<evidence type="ECO:0000259" key="6">
    <source>
        <dbReference type="Pfam" id="PF18972"/>
    </source>
</evidence>
<evidence type="ECO:0000256" key="1">
    <source>
        <dbReference type="ARBA" id="ARBA00022737"/>
    </source>
</evidence>
<dbReference type="GO" id="GO:0005634">
    <property type="term" value="C:nucleus"/>
    <property type="evidence" value="ECO:0007669"/>
    <property type="project" value="TreeGrafter"/>
</dbReference>
<sequence length="969" mass="107408">MGSATVILDISSDDESSLGGVGEGFDWMSELFDDVNDNDSDEVVVVREVNNAKRKSKSLDSTARDADDDCVVLDGDPDDPVSVENEVSSGSDDLLVVGEKGQIACRDYPHPRHLCAKHPFGSTPHDSHCEQCHCYVCESLAPCLHWSTDISSIGHCHATDKEEFWKIQRKSFKLEKNAPLPALKATDNSLPIAFPQFKGAQPLDLIRLAPNSMQHNQVSRPAIIRCPSLPNYTLPNIISQGRSQQPASALAKSRFHIPQNLLGVRNNVTQRDRVPSVGTLGHHAMFKRTGTVRGALPIHPTVSGSSNKVNCAPATLFTRNATPTASSNNRNLVRWQNVRPSVNFESYRPQDSSQPNLDSFVANVVSSQPQIYSQPIAQSNDGENSCQNGYQSQNANQGIYQNGNQSLNASQNICEQGNQSQSDADPGFSDFNFSWPSQSGQSNQQPPLENSQVQSGGSISERYPVAVEELNSQFMGSSHLNESNQRPEFTGSANLSQSNQEPQIENFQLESTGSIYEPTPVKETSCQFAGSINLSPLEDFENWFLENQPVPLVADGSMPTELNIFSPQASSIDAGGGTPQRERISSGWATWGNQNFNHRNSNRRVCVRVSLPVSLPRCLSQAQAKEEWRYGWKREKGNQYVKMGKKHYSDAIDCYTRAIDQKVLSDSEQSILFSNRAHVNLLLGNYRRALMDAEEAIKLFPENVKAIYRAAKASLSLNLLAEAKSFCESGLEHDPNNEELKKLAKLIDLRRLEHEQREAQVSRAVAEAKGLVSAIEDRGLKIGKAMFRELTGLRKPALDKSNILHWPVLLLYAEVMSSDFIEDFCETDMFLAHLDIISFLLSNMFSESCPPLPWDKEKNYTLESIELYYEAGSEVCLSKLKLLHCLLEGTAASHVESIDRVEKDASEDSSHGISAGKGSKWVKVNEKRTLHDVLKEPNFIIPGIPVFYVVSKSSSFYKEFKAGKWAPPP</sequence>
<evidence type="ECO:0000256" key="5">
    <source>
        <dbReference type="SAM" id="MobiDB-lite"/>
    </source>
</evidence>
<keyword evidence="8" id="KW-1185">Reference proteome</keyword>
<evidence type="ECO:0000313" key="7">
    <source>
        <dbReference type="EMBL" id="KAE7997904.1"/>
    </source>
</evidence>
<dbReference type="InterPro" id="IPR019734">
    <property type="entry name" value="TPR_rpt"/>
</dbReference>
<feature type="region of interest" description="Disordered" evidence="5">
    <location>
        <begin position="476"/>
        <end position="498"/>
    </location>
</feature>
<feature type="region of interest" description="Disordered" evidence="5">
    <location>
        <begin position="375"/>
        <end position="457"/>
    </location>
</feature>
<proteinExistence type="inferred from homology"/>
<dbReference type="Pfam" id="PF14559">
    <property type="entry name" value="TPR_19"/>
    <property type="match status" value="1"/>
</dbReference>
<keyword evidence="2 4" id="KW-0802">TPR repeat</keyword>
<protein>
    <recommendedName>
        <fullName evidence="6">Cns1/TTC4 wheel domain-containing protein</fullName>
    </recommendedName>
</protein>
<evidence type="ECO:0000256" key="2">
    <source>
        <dbReference type="ARBA" id="ARBA00022803"/>
    </source>
</evidence>
<dbReference type="SUPFAM" id="SSF48452">
    <property type="entry name" value="TPR-like"/>
    <property type="match status" value="1"/>
</dbReference>
<name>A0A5N6QHP5_9ROSI</name>
<dbReference type="CDD" id="cd21377">
    <property type="entry name" value="CTWD_Cns1-like"/>
    <property type="match status" value="1"/>
</dbReference>
<keyword evidence="1" id="KW-0677">Repeat</keyword>
<organism evidence="7 8">
    <name type="scientific">Carpinus fangiana</name>
    <dbReference type="NCBI Taxonomy" id="176857"/>
    <lineage>
        <taxon>Eukaryota</taxon>
        <taxon>Viridiplantae</taxon>
        <taxon>Streptophyta</taxon>
        <taxon>Embryophyta</taxon>
        <taxon>Tracheophyta</taxon>
        <taxon>Spermatophyta</taxon>
        <taxon>Magnoliopsida</taxon>
        <taxon>eudicotyledons</taxon>
        <taxon>Gunneridae</taxon>
        <taxon>Pentapetalae</taxon>
        <taxon>rosids</taxon>
        <taxon>fabids</taxon>
        <taxon>Fagales</taxon>
        <taxon>Betulaceae</taxon>
        <taxon>Carpinus</taxon>
    </lineage>
</organism>
<feature type="compositionally biased region" description="Polar residues" evidence="5">
    <location>
        <begin position="375"/>
        <end position="423"/>
    </location>
</feature>
<dbReference type="OrthoDB" id="420195at2759"/>
<dbReference type="PANTHER" id="PTHR46035">
    <property type="entry name" value="TETRATRICOPEPTIDE REPEAT PROTEIN 4"/>
    <property type="match status" value="1"/>
</dbReference>
<dbReference type="PANTHER" id="PTHR46035:SF1">
    <property type="entry name" value="TETRATRICOPEPTIDE REPEAT PROTEIN 4"/>
    <property type="match status" value="1"/>
</dbReference>
<evidence type="ECO:0000256" key="3">
    <source>
        <dbReference type="ARBA" id="ARBA00023602"/>
    </source>
</evidence>
<dbReference type="GO" id="GO:0006457">
    <property type="term" value="P:protein folding"/>
    <property type="evidence" value="ECO:0007669"/>
    <property type="project" value="TreeGrafter"/>
</dbReference>
<accession>A0A5N6QHP5</accession>
<dbReference type="InterPro" id="IPR044059">
    <property type="entry name" value="Csn1/TTC4_wheel"/>
</dbReference>
<dbReference type="AlphaFoldDB" id="A0A5N6QHP5"/>
<evidence type="ECO:0000313" key="8">
    <source>
        <dbReference type="Proteomes" id="UP000327013"/>
    </source>
</evidence>
<feature type="compositionally biased region" description="Low complexity" evidence="5">
    <location>
        <begin position="434"/>
        <end position="447"/>
    </location>
</feature>
<dbReference type="GO" id="GO:0030544">
    <property type="term" value="F:Hsp70 protein binding"/>
    <property type="evidence" value="ECO:0007669"/>
    <property type="project" value="TreeGrafter"/>
</dbReference>
<dbReference type="SMART" id="SM00028">
    <property type="entry name" value="TPR"/>
    <property type="match status" value="3"/>
</dbReference>
<dbReference type="GO" id="GO:0051879">
    <property type="term" value="F:Hsp90 protein binding"/>
    <property type="evidence" value="ECO:0007669"/>
    <property type="project" value="InterPro"/>
</dbReference>
<gene>
    <name evidence="7" type="ORF">FH972_002496</name>
</gene>
<feature type="repeat" description="TPR" evidence="4">
    <location>
        <begin position="670"/>
        <end position="703"/>
    </location>
</feature>
<reference evidence="7 8" key="1">
    <citation type="submission" date="2019-06" db="EMBL/GenBank/DDBJ databases">
        <title>A chromosomal-level reference genome of Carpinus fangiana (Coryloideae, Betulaceae).</title>
        <authorList>
            <person name="Yang X."/>
            <person name="Wang Z."/>
            <person name="Zhang L."/>
            <person name="Hao G."/>
            <person name="Liu J."/>
            <person name="Yang Y."/>
        </authorList>
    </citation>
    <scope>NUCLEOTIDE SEQUENCE [LARGE SCALE GENOMIC DNA]</scope>
    <source>
        <strain evidence="7">Cfa_2016G</strain>
        <tissue evidence="7">Leaf</tissue>
    </source>
</reference>
<evidence type="ECO:0000256" key="4">
    <source>
        <dbReference type="PROSITE-ProRule" id="PRU00339"/>
    </source>
</evidence>
<feature type="domain" description="Cns1/TTC4 wheel" evidence="6">
    <location>
        <begin position="799"/>
        <end position="873"/>
    </location>
</feature>
<dbReference type="Gene3D" id="1.25.40.10">
    <property type="entry name" value="Tetratricopeptide repeat domain"/>
    <property type="match status" value="1"/>
</dbReference>
<comment type="similarity">
    <text evidence="3">Belongs to the TTC4 family.</text>
</comment>
<dbReference type="PROSITE" id="PS50005">
    <property type="entry name" value="TPR"/>
    <property type="match status" value="1"/>
</dbReference>